<dbReference type="AlphaFoldDB" id="A0A1I6LRP5"/>
<accession>A0A1I6LRP5</accession>
<dbReference type="Proteomes" id="UP000199062">
    <property type="component" value="Unassembled WGS sequence"/>
</dbReference>
<keyword evidence="2" id="KW-1185">Reference proteome</keyword>
<dbReference type="EMBL" id="FOZK01000003">
    <property type="protein sequence ID" value="SFS06126.1"/>
    <property type="molecule type" value="Genomic_DNA"/>
</dbReference>
<gene>
    <name evidence="1" type="ORF">SAMN05216559_2979</name>
</gene>
<dbReference type="STRING" id="767519.SAMN05216559_2979"/>
<proteinExistence type="predicted"/>
<reference evidence="1 2" key="1">
    <citation type="submission" date="2016-10" db="EMBL/GenBank/DDBJ databases">
        <authorList>
            <person name="de Groot N.N."/>
        </authorList>
    </citation>
    <scope>NUCLEOTIDE SEQUENCE [LARGE SCALE GENOMIC DNA]</scope>
    <source>
        <strain evidence="1 2">CGMCC 1.10457</strain>
    </source>
</reference>
<dbReference type="OrthoDB" id="191840at2157"/>
<sequence>MGAVTTSLASQAESIFDDLGYSVSHHDTELLAERKWRVVHVTLSYPEEVPSDGDFRCFVTRSEEATSTSRRVAMADPDYEWAVIGVDDDGEYEVRERSHAT</sequence>
<dbReference type="InterPro" id="IPR055540">
    <property type="entry name" value="DUF7116"/>
</dbReference>
<evidence type="ECO:0000313" key="2">
    <source>
        <dbReference type="Proteomes" id="UP000199062"/>
    </source>
</evidence>
<dbReference type="RefSeq" id="WP_089817336.1">
    <property type="nucleotide sequence ID" value="NZ_FOZK01000003.1"/>
</dbReference>
<dbReference type="Pfam" id="PF23429">
    <property type="entry name" value="DUF7116"/>
    <property type="match status" value="1"/>
</dbReference>
<evidence type="ECO:0000313" key="1">
    <source>
        <dbReference type="EMBL" id="SFS06126.1"/>
    </source>
</evidence>
<organism evidence="1 2">
    <name type="scientific">Halomicrobium zhouii</name>
    <dbReference type="NCBI Taxonomy" id="767519"/>
    <lineage>
        <taxon>Archaea</taxon>
        <taxon>Methanobacteriati</taxon>
        <taxon>Methanobacteriota</taxon>
        <taxon>Stenosarchaea group</taxon>
        <taxon>Halobacteria</taxon>
        <taxon>Halobacteriales</taxon>
        <taxon>Haloarculaceae</taxon>
        <taxon>Halomicrobium</taxon>
    </lineage>
</organism>
<protein>
    <submittedName>
        <fullName evidence="1">Uncharacterized protein</fullName>
    </submittedName>
</protein>
<name>A0A1I6LRP5_9EURY</name>